<sequence length="26" mass="2968">DTWCRILGPHSDYVDHGIKLILIDTS</sequence>
<organism evidence="1 2">
    <name type="scientific">Plasmodium yoelii yoelii</name>
    <dbReference type="NCBI Taxonomy" id="73239"/>
    <lineage>
        <taxon>Eukaryota</taxon>
        <taxon>Sar</taxon>
        <taxon>Alveolata</taxon>
        <taxon>Apicomplexa</taxon>
        <taxon>Aconoidasida</taxon>
        <taxon>Haemosporida</taxon>
        <taxon>Plasmodiidae</taxon>
        <taxon>Plasmodium</taxon>
        <taxon>Plasmodium (Vinckeia)</taxon>
    </lineage>
</organism>
<dbReference type="EMBL" id="AABL01002761">
    <property type="protein sequence ID" value="EAA19948.1"/>
    <property type="molecule type" value="Genomic_DNA"/>
</dbReference>
<dbReference type="Proteomes" id="UP000008553">
    <property type="component" value="Unassembled WGS sequence"/>
</dbReference>
<dbReference type="AlphaFoldDB" id="Q7R7U3"/>
<comment type="caution">
    <text evidence="1">The sequence shown here is derived from an EMBL/GenBank/DDBJ whole genome shotgun (WGS) entry which is preliminary data.</text>
</comment>
<feature type="non-terminal residue" evidence="1">
    <location>
        <position position="1"/>
    </location>
</feature>
<accession>Q7R7U3</accession>
<dbReference type="PaxDb" id="73239-Q7R7U3"/>
<gene>
    <name evidence="1" type="ORF">PY07485</name>
</gene>
<proteinExistence type="predicted"/>
<name>Q7R7U3_PLAYO</name>
<evidence type="ECO:0000313" key="1">
    <source>
        <dbReference type="EMBL" id="EAA19948.1"/>
    </source>
</evidence>
<reference evidence="1 2" key="1">
    <citation type="journal article" date="2002" name="Nature">
        <title>Genome sequence and comparative analysis of the model rodent malaria parasite Plasmodium yoelii yoelii.</title>
        <authorList>
            <person name="Carlton J.M."/>
            <person name="Angiuoli S.V."/>
            <person name="Suh B.B."/>
            <person name="Kooij T.W."/>
            <person name="Pertea M."/>
            <person name="Silva J.C."/>
            <person name="Ermolaeva M.D."/>
            <person name="Allen J.E."/>
            <person name="Selengut J.D."/>
            <person name="Koo H.L."/>
            <person name="Peterson J.D."/>
            <person name="Pop M."/>
            <person name="Kosack D.S."/>
            <person name="Shumway M.F."/>
            <person name="Bidwell S.L."/>
            <person name="Shallom S.J."/>
            <person name="van Aken S.E."/>
            <person name="Riedmuller S.B."/>
            <person name="Feldblyum T.V."/>
            <person name="Cho J.K."/>
            <person name="Quackenbush J."/>
            <person name="Sedegah M."/>
            <person name="Shoaibi A."/>
            <person name="Cummings L.M."/>
            <person name="Florens L."/>
            <person name="Yates J.R."/>
            <person name="Raine J.D."/>
            <person name="Sinden R.E."/>
            <person name="Harris M.A."/>
            <person name="Cunningham D.A."/>
            <person name="Preiser P.R."/>
            <person name="Bergman L.W."/>
            <person name="Vaidya A.B."/>
            <person name="van Lin L.H."/>
            <person name="Janse C.J."/>
            <person name="Waters A.P."/>
            <person name="Smith H.O."/>
            <person name="White O.R."/>
            <person name="Salzberg S.L."/>
            <person name="Venter J.C."/>
            <person name="Fraser C.M."/>
            <person name="Hoffman S.L."/>
            <person name="Gardner M.J."/>
            <person name="Carucci D.J."/>
        </authorList>
    </citation>
    <scope>NUCLEOTIDE SEQUENCE [LARGE SCALE GENOMIC DNA]</scope>
    <source>
        <strain evidence="1 2">17XNL</strain>
    </source>
</reference>
<keyword evidence="2" id="KW-1185">Reference proteome</keyword>
<dbReference type="InParanoid" id="Q7R7U3"/>
<protein>
    <submittedName>
        <fullName evidence="1">Uncharacterized protein</fullName>
    </submittedName>
</protein>
<evidence type="ECO:0000313" key="2">
    <source>
        <dbReference type="Proteomes" id="UP000008553"/>
    </source>
</evidence>